<feature type="region of interest" description="Disordered" evidence="1">
    <location>
        <begin position="1"/>
        <end position="82"/>
    </location>
</feature>
<dbReference type="AlphaFoldDB" id="F2D4C3"/>
<feature type="compositionally biased region" description="Low complexity" evidence="1">
    <location>
        <begin position="23"/>
        <end position="38"/>
    </location>
</feature>
<reference evidence="2" key="1">
    <citation type="journal article" date="2011" name="Plant Physiol.">
        <title>Comprehensive sequence analysis of 24,783 barley full-length cDNAs derived from 12 clone libraries.</title>
        <authorList>
            <person name="Matsumoto T."/>
            <person name="Tanaka T."/>
            <person name="Sakai H."/>
            <person name="Amano N."/>
            <person name="Kanamori H."/>
            <person name="Kurita K."/>
            <person name="Kikuta A."/>
            <person name="Kamiya K."/>
            <person name="Yamamoto M."/>
            <person name="Ikawa H."/>
            <person name="Fujii N."/>
            <person name="Hori K."/>
            <person name="Itoh T."/>
            <person name="Sato K."/>
        </authorList>
    </citation>
    <scope>NUCLEOTIDE SEQUENCE</scope>
    <source>
        <tissue evidence="2">Shoot</tissue>
    </source>
</reference>
<accession>F2D4C3</accession>
<protein>
    <submittedName>
        <fullName evidence="2">Predicted protein</fullName>
    </submittedName>
</protein>
<name>F2D4C3_HORVV</name>
<evidence type="ECO:0000313" key="2">
    <source>
        <dbReference type="EMBL" id="BAJ89944.1"/>
    </source>
</evidence>
<sequence>MTLTTKAEARVRRRAAPRGLDVSSRGSRSRTSTTWTRSPSPPRVAAARHPTPPHAEAGHKSSGRPPPPPSPPSTTHLSDLAGLLPPSPVCIIGPSTSRIAASSAQPRRPPTILLHVASRVAGEQFNWCVHVVACVCSCVRACARWFN</sequence>
<proteinExistence type="evidence at transcript level"/>
<dbReference type="EMBL" id="AK358732">
    <property type="protein sequence ID" value="BAJ89944.1"/>
    <property type="molecule type" value="mRNA"/>
</dbReference>
<organism evidence="2">
    <name type="scientific">Hordeum vulgare subsp. vulgare</name>
    <name type="common">Domesticated barley</name>
    <dbReference type="NCBI Taxonomy" id="112509"/>
    <lineage>
        <taxon>Eukaryota</taxon>
        <taxon>Viridiplantae</taxon>
        <taxon>Streptophyta</taxon>
        <taxon>Embryophyta</taxon>
        <taxon>Tracheophyta</taxon>
        <taxon>Spermatophyta</taxon>
        <taxon>Magnoliopsida</taxon>
        <taxon>Liliopsida</taxon>
        <taxon>Poales</taxon>
        <taxon>Poaceae</taxon>
        <taxon>BOP clade</taxon>
        <taxon>Pooideae</taxon>
        <taxon>Triticodae</taxon>
        <taxon>Triticeae</taxon>
        <taxon>Hordeinae</taxon>
        <taxon>Hordeum</taxon>
    </lineage>
</organism>
<evidence type="ECO:0000256" key="1">
    <source>
        <dbReference type="SAM" id="MobiDB-lite"/>
    </source>
</evidence>